<dbReference type="InterPro" id="IPR013830">
    <property type="entry name" value="SGNH_hydro"/>
</dbReference>
<accession>A0A558C2Z5</accession>
<organism evidence="2 3">
    <name type="scientific">Hymenobacter setariae</name>
    <dbReference type="NCBI Taxonomy" id="2594794"/>
    <lineage>
        <taxon>Bacteria</taxon>
        <taxon>Pseudomonadati</taxon>
        <taxon>Bacteroidota</taxon>
        <taxon>Cytophagia</taxon>
        <taxon>Cytophagales</taxon>
        <taxon>Hymenobacteraceae</taxon>
        <taxon>Hymenobacter</taxon>
    </lineage>
</organism>
<gene>
    <name evidence="2" type="ORF">FNT36_03055</name>
</gene>
<feature type="domain" description="SGNH hydrolase-type esterase" evidence="1">
    <location>
        <begin position="235"/>
        <end position="397"/>
    </location>
</feature>
<reference evidence="2 3" key="1">
    <citation type="submission" date="2019-07" db="EMBL/GenBank/DDBJ databases">
        <title>Hymenobacter sp. straun FUR1 Genome sequencing and assembly.</title>
        <authorList>
            <person name="Chhetri G."/>
        </authorList>
    </citation>
    <scope>NUCLEOTIDE SEQUENCE [LARGE SCALE GENOMIC DNA]</scope>
    <source>
        <strain evidence="2 3">Fur1</strain>
    </source>
</reference>
<keyword evidence="3" id="KW-1185">Reference proteome</keyword>
<evidence type="ECO:0000259" key="1">
    <source>
        <dbReference type="Pfam" id="PF13472"/>
    </source>
</evidence>
<evidence type="ECO:0000313" key="2">
    <source>
        <dbReference type="EMBL" id="TVT43084.1"/>
    </source>
</evidence>
<dbReference type="SUPFAM" id="SSF52266">
    <property type="entry name" value="SGNH hydrolase"/>
    <property type="match status" value="1"/>
</dbReference>
<dbReference type="InterPro" id="IPR036514">
    <property type="entry name" value="SGNH_hydro_sf"/>
</dbReference>
<dbReference type="Gene3D" id="3.40.50.1110">
    <property type="entry name" value="SGNH hydrolase"/>
    <property type="match status" value="1"/>
</dbReference>
<evidence type="ECO:0000313" key="3">
    <source>
        <dbReference type="Proteomes" id="UP000317624"/>
    </source>
</evidence>
<dbReference type="GO" id="GO:0016788">
    <property type="term" value="F:hydrolase activity, acting on ester bonds"/>
    <property type="evidence" value="ECO:0007669"/>
    <property type="project" value="UniProtKB-ARBA"/>
</dbReference>
<dbReference type="EMBL" id="VMRJ01000001">
    <property type="protein sequence ID" value="TVT43084.1"/>
    <property type="molecule type" value="Genomic_DNA"/>
</dbReference>
<dbReference type="Proteomes" id="UP000317624">
    <property type="component" value="Unassembled WGS sequence"/>
</dbReference>
<name>A0A558C2Z5_9BACT</name>
<proteinExistence type="predicted"/>
<dbReference type="RefSeq" id="WP_144844201.1">
    <property type="nucleotide sequence ID" value="NZ_VMRJ01000001.1"/>
</dbReference>
<dbReference type="Pfam" id="PF13472">
    <property type="entry name" value="Lipase_GDSL_2"/>
    <property type="match status" value="1"/>
</dbReference>
<protein>
    <recommendedName>
        <fullName evidence="1">SGNH hydrolase-type esterase domain-containing protein</fullName>
    </recommendedName>
</protein>
<dbReference type="AlphaFoldDB" id="A0A558C2Z5"/>
<sequence>MAPAARGLYAIPSSRHAAHLAAGAANKLKDLTLVVRIMALRKYLLSLAVACLGLGSPGCAQQKTEVPPTQTAAVQHSKNTTGSAAAKSLSAANAANAQDGDNILNPTDPGNEAGYAINERYYGTEYTVPSFSASAYYPVVPGVRYASNNNLVHSAWYDADKEFLAPFGDGIAPEEAAYVRISIQTGALPTTMLIYGGKVPANYKPFFKSNAGGKQPFKGKKAVLLGTSLTFQHVYVDYMQARTGLATIVNKGVPGQLLRTMADDLTAADVAGAAFVSIEGPTNDYGHGFSTAGQVTDTPDMNTICGDLKYVVGKIRALDSNLPIIVLNDTWRGVYANEPVPPAANHYGLTLEAGCQALMTTADYLGLPHWDAYHLAGITPANVTATTQDQLHWNSDGGALVGNGYGDFLNQLP</sequence>
<comment type="caution">
    <text evidence="2">The sequence shown here is derived from an EMBL/GenBank/DDBJ whole genome shotgun (WGS) entry which is preliminary data.</text>
</comment>